<evidence type="ECO:0000256" key="4">
    <source>
        <dbReference type="SAM" id="MobiDB-lite"/>
    </source>
</evidence>
<keyword evidence="1" id="KW-0346">Stress response</keyword>
<proteinExistence type="inferred from homology"/>
<feature type="region of interest" description="Disordered" evidence="4">
    <location>
        <begin position="1"/>
        <end position="22"/>
    </location>
</feature>
<protein>
    <recommendedName>
        <fullName evidence="5">SHSP domain-containing protein</fullName>
    </recommendedName>
</protein>
<dbReference type="PROSITE" id="PS01031">
    <property type="entry name" value="SHSP"/>
    <property type="match status" value="1"/>
</dbReference>
<dbReference type="Proteomes" id="UP001201980">
    <property type="component" value="Unassembled WGS sequence"/>
</dbReference>
<evidence type="ECO:0000256" key="3">
    <source>
        <dbReference type="RuleBase" id="RU003616"/>
    </source>
</evidence>
<evidence type="ECO:0000313" key="7">
    <source>
        <dbReference type="Proteomes" id="UP001201980"/>
    </source>
</evidence>
<reference evidence="6" key="1">
    <citation type="submission" date="2022-07" db="EMBL/GenBank/DDBJ databases">
        <title>Draft genome sequence of Zalerion maritima ATCC 34329, a (micro)plastics degrading marine fungus.</title>
        <authorList>
            <person name="Paco A."/>
            <person name="Goncalves M.F.M."/>
            <person name="Rocha-Santos T.A.P."/>
            <person name="Alves A."/>
        </authorList>
    </citation>
    <scope>NUCLEOTIDE SEQUENCE</scope>
    <source>
        <strain evidence="6">ATCC 34329</strain>
    </source>
</reference>
<evidence type="ECO:0000256" key="2">
    <source>
        <dbReference type="PROSITE-ProRule" id="PRU00285"/>
    </source>
</evidence>
<gene>
    <name evidence="6" type="ORF">MKZ38_010316</name>
</gene>
<comment type="similarity">
    <text evidence="2 3">Belongs to the small heat shock protein (HSP20) family.</text>
</comment>
<dbReference type="AlphaFoldDB" id="A0AAD5RTB1"/>
<comment type="caution">
    <text evidence="6">The sequence shown here is derived from an EMBL/GenBank/DDBJ whole genome shotgun (WGS) entry which is preliminary data.</text>
</comment>
<feature type="domain" description="SHSP" evidence="5">
    <location>
        <begin position="54"/>
        <end position="233"/>
    </location>
</feature>
<evidence type="ECO:0000259" key="5">
    <source>
        <dbReference type="PROSITE" id="PS01031"/>
    </source>
</evidence>
<accession>A0AAD5RTB1</accession>
<dbReference type="Gene3D" id="2.60.40.790">
    <property type="match status" value="1"/>
</dbReference>
<dbReference type="InterPro" id="IPR031107">
    <property type="entry name" value="Small_HSP"/>
</dbReference>
<keyword evidence="7" id="KW-1185">Reference proteome</keyword>
<feature type="compositionally biased region" description="Polar residues" evidence="4">
    <location>
        <begin position="10"/>
        <end position="22"/>
    </location>
</feature>
<evidence type="ECO:0000256" key="1">
    <source>
        <dbReference type="ARBA" id="ARBA00023016"/>
    </source>
</evidence>
<feature type="region of interest" description="Disordered" evidence="4">
    <location>
        <begin position="126"/>
        <end position="181"/>
    </location>
</feature>
<dbReference type="SUPFAM" id="SSF49764">
    <property type="entry name" value="HSP20-like chaperones"/>
    <property type="match status" value="1"/>
</dbReference>
<dbReference type="CDD" id="cd06464">
    <property type="entry name" value="ACD_sHsps-like"/>
    <property type="match status" value="1"/>
</dbReference>
<dbReference type="EMBL" id="JAKWBI020000089">
    <property type="protein sequence ID" value="KAJ2903184.1"/>
    <property type="molecule type" value="Genomic_DNA"/>
</dbReference>
<name>A0AAD5RTB1_9PEZI</name>
<dbReference type="InterPro" id="IPR002068">
    <property type="entry name" value="A-crystallin/Hsp20_dom"/>
</dbReference>
<feature type="compositionally biased region" description="Basic and acidic residues" evidence="4">
    <location>
        <begin position="165"/>
        <end position="180"/>
    </location>
</feature>
<dbReference type="InterPro" id="IPR008978">
    <property type="entry name" value="HSP20-like_chaperone"/>
</dbReference>
<sequence>MSLFSPFYTAGSSPRNGTSDPSFTPLFRLLSDWDDYSREVTPPGRNSHRRGITPHLKPFAPKFDFRETADTYELHGELPGATKDNISVDFSDDSTIIVKGKIERTYEAGSPPAGWVEGRVASGTITEAGENGSNDQSHKATVEDAGEDGEGAAAEKQVTKQQSATDKKEEKKEPSGDRSRYWVSERSIGEFSRAFQFPAPVDSDAVTASLKEGILHISVPKTTKKATRSIAVH</sequence>
<evidence type="ECO:0000313" key="6">
    <source>
        <dbReference type="EMBL" id="KAJ2903184.1"/>
    </source>
</evidence>
<organism evidence="6 7">
    <name type="scientific">Zalerion maritima</name>
    <dbReference type="NCBI Taxonomy" id="339359"/>
    <lineage>
        <taxon>Eukaryota</taxon>
        <taxon>Fungi</taxon>
        <taxon>Dikarya</taxon>
        <taxon>Ascomycota</taxon>
        <taxon>Pezizomycotina</taxon>
        <taxon>Sordariomycetes</taxon>
        <taxon>Lulworthiomycetidae</taxon>
        <taxon>Lulworthiales</taxon>
        <taxon>Lulworthiaceae</taxon>
        <taxon>Zalerion</taxon>
    </lineage>
</organism>
<dbReference type="Pfam" id="PF00011">
    <property type="entry name" value="HSP20"/>
    <property type="match status" value="1"/>
</dbReference>
<dbReference type="PANTHER" id="PTHR11527">
    <property type="entry name" value="HEAT-SHOCK PROTEIN 20 FAMILY MEMBER"/>
    <property type="match status" value="1"/>
</dbReference>